<dbReference type="InterPro" id="IPR014001">
    <property type="entry name" value="Helicase_ATP-bd"/>
</dbReference>
<dbReference type="PROSITE" id="PS51192">
    <property type="entry name" value="HELICASE_ATP_BIND_1"/>
    <property type="match status" value="1"/>
</dbReference>
<dbReference type="InterPro" id="IPR011545">
    <property type="entry name" value="DEAD/DEAH_box_helicase_dom"/>
</dbReference>
<dbReference type="Pfam" id="PF09369">
    <property type="entry name" value="MZB"/>
    <property type="match status" value="1"/>
</dbReference>
<evidence type="ECO:0000313" key="5">
    <source>
        <dbReference type="EMBL" id="TCM67538.1"/>
    </source>
</evidence>
<accession>A0A4V2R183</accession>
<keyword evidence="2" id="KW-0067">ATP-binding</keyword>
<dbReference type="GO" id="GO:0036297">
    <property type="term" value="P:interstrand cross-link repair"/>
    <property type="evidence" value="ECO:0007669"/>
    <property type="project" value="TreeGrafter"/>
</dbReference>
<dbReference type="GO" id="GO:0003676">
    <property type="term" value="F:nucleic acid binding"/>
    <property type="evidence" value="ECO:0007669"/>
    <property type="project" value="InterPro"/>
</dbReference>
<evidence type="ECO:0000256" key="1">
    <source>
        <dbReference type="ARBA" id="ARBA00022741"/>
    </source>
</evidence>
<feature type="domain" description="Helicase ATP-binding" evidence="3">
    <location>
        <begin position="109"/>
        <end position="318"/>
    </location>
</feature>
<dbReference type="Pfam" id="PF00271">
    <property type="entry name" value="Helicase_C"/>
    <property type="match status" value="1"/>
</dbReference>
<protein>
    <submittedName>
        <fullName evidence="5">Uncharacterized protein DUF1998</fullName>
    </submittedName>
</protein>
<evidence type="ECO:0000259" key="3">
    <source>
        <dbReference type="PROSITE" id="PS51192"/>
    </source>
</evidence>
<comment type="caution">
    <text evidence="5">The sequence shown here is derived from an EMBL/GenBank/DDBJ whole genome shotgun (WGS) entry which is preliminary data.</text>
</comment>
<dbReference type="InterPro" id="IPR001650">
    <property type="entry name" value="Helicase_C-like"/>
</dbReference>
<name>A0A4V2R183_ACICA</name>
<organism evidence="5 6">
    <name type="scientific">Acinetobacter calcoaceticus</name>
    <dbReference type="NCBI Taxonomy" id="471"/>
    <lineage>
        <taxon>Bacteria</taxon>
        <taxon>Pseudomonadati</taxon>
        <taxon>Pseudomonadota</taxon>
        <taxon>Gammaproteobacteria</taxon>
        <taxon>Moraxellales</taxon>
        <taxon>Moraxellaceae</taxon>
        <taxon>Acinetobacter</taxon>
        <taxon>Acinetobacter calcoaceticus/baumannii complex</taxon>
    </lineage>
</organism>
<evidence type="ECO:0000256" key="2">
    <source>
        <dbReference type="ARBA" id="ARBA00022840"/>
    </source>
</evidence>
<dbReference type="PANTHER" id="PTHR47957">
    <property type="entry name" value="ATP-DEPENDENT HELICASE HRQ1"/>
    <property type="match status" value="1"/>
</dbReference>
<dbReference type="EMBL" id="SLVJ01000008">
    <property type="protein sequence ID" value="TCM67538.1"/>
    <property type="molecule type" value="Genomic_DNA"/>
</dbReference>
<gene>
    <name evidence="5" type="ORF">EC844_10852</name>
</gene>
<dbReference type="InterPro" id="IPR027417">
    <property type="entry name" value="P-loop_NTPase"/>
</dbReference>
<sequence>MYQYFSSLTQESIQKNKEATLSVLGISHPELRDVLGQQMSQFVGEDQSFLSSPVIEQMFAWQTGHPTLDDLGGELLHKKVVDALDHNENGAYRFNRSYQPYVHQLHSWNALLKDKKSIVVTSGTGSGKTECFMVPILNDLYEEFIQAGQSLTGVHALFLYPLNALINSQQERLDAWTRHFPQSNAIRYCLYNGNTPEHKSQEAGKQKLHPNQVLTREELRLNPSPILVTNGTMLEYMMVRQMDASILQKSQGKLRWIVLDEAHSYMGSQAAELAMQLRRVLHAFGVEAKDVRFVATSATIAGADTEEKLKQFLSEISGQSTENILVIGGQREVPVLPMVVGNQQSFSELVAIDAEKGISYERYQRLAGHPIACILRESICSQRALTLEDLFYITQEKGFQLSQHDILQWLDLLTFTKPSDKEQAFLKVRVNYYQRVTHGLWSCINAKCSKKTEDLKHWGFGPVYATHQEKCACGAPVLELTFCKSCKEPHLIGLLGKEDMLKQWTVEIEDEFALLLDNETDEQEDTEAKPNIKNRLVVFSVNENKEKNYRRDELNLENLKLREISKNTLKVHYFDAHNSGDLILCSNPECSTKGSEFDLPFKRAILGAPYYITQTVPHLLQYCSDINQDDIDEASKNYNDPEFIDGEFKDLKDCTPADMPARGKRLITFTDSRQGTARLSVKMQQEAERSRLRGAVLKVLIQHTKAQTKNTDPMEAKFRQLLTEAQQSGNDTLINLFQKELDNLVSNNSQVAFPEMHWEELCRELAKDFDFRTGILLANRHIAGEVFDDVGPLKLAQMLLTREFSRRPKNANSLETLGLVKVSYQGLKDLNDLPNYWKELGLTIQDWQDFIKVVLDYYIRENTVIDLADEWKQWLGGPVRPKHVVSYELRDQFKKREDGSKNNSVLAWPLASISKNHRLVKLLVLGAKLDLNLLAHKNIADNWLKKAWQVLKAEFLVEDGNSKYHLRKENLTFSLLDKVFLCPITHRLIDTTFKGFTPYLPISLPQDTGKYRTQDMAFPKLWESDLENLTELYQDPAVQKLRSLNLWTDLSDNTVLGGFFYRTAEHSAQQSATLLKQYETYFKAGKVNVLNCSTTMEMGVDIGGISIVVMNNVPPHPANYLQRTGRAGRGSQSRAISYTICKNNPHDQQVFNQPLWAYSTAIQAPYVSFNSQRLIQRHVNAQLLATFLIEEVGDTDIDRPKLDLKWFYLKKEGQVDSICDIFEKWLMGKAAQQYQHVLEFLKKGTALKDIDNAEIINKSVTKIRELKTEWLEEYVIIEKEYQQEQVMNPNSSYLYRLTCEKYRLTQAYLLSELAMRNFLPSYGFPTDVITFDNTNKLEKDRWVKRSKKLKEMVLESRIDREDNLTRIKGLPSRNIAIAIREYAPGAEVIVDGRVYISKGISLAWQNIHNEHDKKPQKFDHAWMCNHCGQTGLTSGVLSNEDKLTCTNIACGETITDTKKVLRPNGFSVDYYDKPNNDVTTQKYIPVQKPWVGLSESAESWSLPHANLGYFNVDPNGHVFQYSSGLNGTGFAICMQCGRADSMEVGDGKKVKYPSTLTPDRPHKALKAQKDGDKFKRPDCSGSSVVKANIHLGCQIKTDVLELVLKHPTRNEYILDSDEGKVIATTLVIALRQAIAHQLGIATDELGYAIKAKKIDDQAVLMLQIFDDLSGGAGFSTTAANFIAEILRVMIEKLKCVDDSCSSACGKCLLDSQTRHDSEQLDRTVALTWLGSDFITYLESPISETEFISGTPFSIIEQYVNYGATQVTFNLTGNSEEWDVLCTAIRKKLFKFLSSNIKLVIVVSPNLHLTAQIQQEILALEKIGLSFAVNTNINSDYLYAQIVSNEKVITLYNQSEEVSFFNECWLEGQNPSYKSISYPELQLQKFSFDYKAIESYENEFHQLKVGKDFDNDSVDGFAQKFWSKILPVSKLNNLVNDEVVEIEYSDRYLQSPANIILISSLFKEIKKLLGIRPKLTITTCFKNKQARDEKLYSDFNQFDVFEKFFINYFEDQLSQKLNLHICRSKIDHPRYFIFSLKSGRKIDIRLDQGVEYWQIKYNNWREIKEKGDFPFLESIQKILLWIHENNPNMYVVGEECFKTDIYITKS</sequence>
<keyword evidence="6" id="KW-1185">Reference proteome</keyword>
<dbReference type="Pfam" id="PF00270">
    <property type="entry name" value="DEAD"/>
    <property type="match status" value="1"/>
</dbReference>
<dbReference type="SMART" id="SM00490">
    <property type="entry name" value="HELICc"/>
    <property type="match status" value="1"/>
</dbReference>
<keyword evidence="1" id="KW-0547">Nucleotide-binding</keyword>
<dbReference type="InterPro" id="IPR018973">
    <property type="entry name" value="MZB"/>
</dbReference>
<evidence type="ECO:0000313" key="6">
    <source>
        <dbReference type="Proteomes" id="UP000294963"/>
    </source>
</evidence>
<dbReference type="SUPFAM" id="SSF52540">
    <property type="entry name" value="P-loop containing nucleoside triphosphate hydrolases"/>
    <property type="match status" value="2"/>
</dbReference>
<dbReference type="GO" id="GO:0005524">
    <property type="term" value="F:ATP binding"/>
    <property type="evidence" value="ECO:0007669"/>
    <property type="project" value="UniProtKB-KW"/>
</dbReference>
<reference evidence="5 6" key="1">
    <citation type="submission" date="2019-03" db="EMBL/GenBank/DDBJ databases">
        <title>Genomic analyses of the natural microbiome of Caenorhabditis elegans.</title>
        <authorList>
            <person name="Samuel B."/>
        </authorList>
    </citation>
    <scope>NUCLEOTIDE SEQUENCE [LARGE SCALE GENOMIC DNA]</scope>
    <source>
        <strain evidence="5 6">JUb89</strain>
    </source>
</reference>
<evidence type="ECO:0000259" key="4">
    <source>
        <dbReference type="PROSITE" id="PS51194"/>
    </source>
</evidence>
<dbReference type="Gene3D" id="3.40.50.300">
    <property type="entry name" value="P-loop containing nucleotide triphosphate hydrolases"/>
    <property type="match status" value="2"/>
</dbReference>
<dbReference type="OrthoDB" id="9815222at2"/>
<dbReference type="SMART" id="SM00487">
    <property type="entry name" value="DEXDc"/>
    <property type="match status" value="1"/>
</dbReference>
<dbReference type="PROSITE" id="PS51194">
    <property type="entry name" value="HELICASE_CTER"/>
    <property type="match status" value="1"/>
</dbReference>
<dbReference type="PANTHER" id="PTHR47957:SF3">
    <property type="entry name" value="ATP-DEPENDENT HELICASE HRQ1"/>
    <property type="match status" value="1"/>
</dbReference>
<dbReference type="GO" id="GO:0043138">
    <property type="term" value="F:3'-5' DNA helicase activity"/>
    <property type="evidence" value="ECO:0007669"/>
    <property type="project" value="TreeGrafter"/>
</dbReference>
<dbReference type="Proteomes" id="UP000294963">
    <property type="component" value="Unassembled WGS sequence"/>
</dbReference>
<feature type="domain" description="Helicase C-terminal" evidence="4">
    <location>
        <begin position="1003"/>
        <end position="1175"/>
    </location>
</feature>
<dbReference type="GO" id="GO:0006289">
    <property type="term" value="P:nucleotide-excision repair"/>
    <property type="evidence" value="ECO:0007669"/>
    <property type="project" value="TreeGrafter"/>
</dbReference>
<proteinExistence type="predicted"/>